<comment type="caution">
    <text evidence="1">The sequence shown here is derived from an EMBL/GenBank/DDBJ whole genome shotgun (WGS) entry which is preliminary data.</text>
</comment>
<organism evidence="1">
    <name type="scientific">marine sediment metagenome</name>
    <dbReference type="NCBI Taxonomy" id="412755"/>
    <lineage>
        <taxon>unclassified sequences</taxon>
        <taxon>metagenomes</taxon>
        <taxon>ecological metagenomes</taxon>
    </lineage>
</organism>
<proteinExistence type="predicted"/>
<name>X1N0X6_9ZZZZ</name>
<reference evidence="1" key="1">
    <citation type="journal article" date="2014" name="Front. Microbiol.">
        <title>High frequency of phylogenetically diverse reductive dehalogenase-homologous genes in deep subseafloor sedimentary metagenomes.</title>
        <authorList>
            <person name="Kawai M."/>
            <person name="Futagami T."/>
            <person name="Toyoda A."/>
            <person name="Takaki Y."/>
            <person name="Nishi S."/>
            <person name="Hori S."/>
            <person name="Arai W."/>
            <person name="Tsubouchi T."/>
            <person name="Morono Y."/>
            <person name="Uchiyama I."/>
            <person name="Ito T."/>
            <person name="Fujiyama A."/>
            <person name="Inagaki F."/>
            <person name="Takami H."/>
        </authorList>
    </citation>
    <scope>NUCLEOTIDE SEQUENCE</scope>
    <source>
        <strain evidence="1">Expedition CK06-06</strain>
    </source>
</reference>
<protein>
    <submittedName>
        <fullName evidence="1">Uncharacterized protein</fullName>
    </submittedName>
</protein>
<gene>
    <name evidence="1" type="ORF">S06H3_18073</name>
</gene>
<evidence type="ECO:0000313" key="1">
    <source>
        <dbReference type="EMBL" id="GAI12259.1"/>
    </source>
</evidence>
<dbReference type="EMBL" id="BARV01009098">
    <property type="protein sequence ID" value="GAI12259.1"/>
    <property type="molecule type" value="Genomic_DNA"/>
</dbReference>
<accession>X1N0X6</accession>
<sequence>MGLNADTVDHIDASRSREANKLLALGADGMFPDNAVRNLQNEIDTNKPASPVEGDAFIAVDTQKVYACFSDGTWTLIYP</sequence>
<dbReference type="AlphaFoldDB" id="X1N0X6"/>